<protein>
    <recommendedName>
        <fullName evidence="3">histidine kinase</fullName>
        <ecNumber evidence="3">2.7.13.3</ecNumber>
    </recommendedName>
</protein>
<dbReference type="PANTHER" id="PTHR45436:SF5">
    <property type="entry name" value="SENSOR HISTIDINE KINASE TRCS"/>
    <property type="match status" value="1"/>
</dbReference>
<keyword evidence="11 14" id="KW-1133">Transmembrane helix</keyword>
<reference evidence="17 18" key="1">
    <citation type="submission" date="2022-02" db="EMBL/GenBank/DDBJ databases">
        <title>Paenibacillus sp. MBLB1776 Whole Genome Shotgun Sequencing.</title>
        <authorList>
            <person name="Hwang C.Y."/>
            <person name="Cho E.-S."/>
            <person name="Seo M.-J."/>
        </authorList>
    </citation>
    <scope>NUCLEOTIDE SEQUENCE [LARGE SCALE GENOMIC DNA]</scope>
    <source>
        <strain evidence="17 18">MBLB1776</strain>
    </source>
</reference>
<evidence type="ECO:0000256" key="11">
    <source>
        <dbReference type="ARBA" id="ARBA00022989"/>
    </source>
</evidence>
<dbReference type="GO" id="GO:0000155">
    <property type="term" value="F:phosphorelay sensor kinase activity"/>
    <property type="evidence" value="ECO:0007669"/>
    <property type="project" value="InterPro"/>
</dbReference>
<dbReference type="InterPro" id="IPR003660">
    <property type="entry name" value="HAMP_dom"/>
</dbReference>
<dbReference type="PRINTS" id="PR00344">
    <property type="entry name" value="BCTRLSENSOR"/>
</dbReference>
<evidence type="ECO:0000259" key="15">
    <source>
        <dbReference type="PROSITE" id="PS50109"/>
    </source>
</evidence>
<gene>
    <name evidence="17" type="ORF">MJA45_21575</name>
</gene>
<proteinExistence type="predicted"/>
<dbReference type="InterPro" id="IPR005467">
    <property type="entry name" value="His_kinase_dom"/>
</dbReference>
<evidence type="ECO:0000256" key="6">
    <source>
        <dbReference type="ARBA" id="ARBA00022679"/>
    </source>
</evidence>
<dbReference type="GO" id="GO:0005886">
    <property type="term" value="C:plasma membrane"/>
    <property type="evidence" value="ECO:0007669"/>
    <property type="project" value="UniProtKB-SubCell"/>
</dbReference>
<dbReference type="SMART" id="SM00387">
    <property type="entry name" value="HATPase_c"/>
    <property type="match status" value="1"/>
</dbReference>
<keyword evidence="9 17" id="KW-0418">Kinase</keyword>
<dbReference type="Pfam" id="PF02518">
    <property type="entry name" value="HATPase_c"/>
    <property type="match status" value="1"/>
</dbReference>
<dbReference type="CDD" id="cd00075">
    <property type="entry name" value="HATPase"/>
    <property type="match status" value="1"/>
</dbReference>
<dbReference type="PANTHER" id="PTHR45436">
    <property type="entry name" value="SENSOR HISTIDINE KINASE YKOH"/>
    <property type="match status" value="1"/>
</dbReference>
<accession>A0AA96LBT0</accession>
<dbReference type="FunFam" id="3.30.565.10:FF:000006">
    <property type="entry name" value="Sensor histidine kinase WalK"/>
    <property type="match status" value="1"/>
</dbReference>
<organism evidence="17 18">
    <name type="scientific">Paenibacillus aurantius</name>
    <dbReference type="NCBI Taxonomy" id="2918900"/>
    <lineage>
        <taxon>Bacteria</taxon>
        <taxon>Bacillati</taxon>
        <taxon>Bacillota</taxon>
        <taxon>Bacilli</taxon>
        <taxon>Bacillales</taxon>
        <taxon>Paenibacillaceae</taxon>
        <taxon>Paenibacillus</taxon>
    </lineage>
</organism>
<dbReference type="Gene3D" id="3.30.565.10">
    <property type="entry name" value="Histidine kinase-like ATPase, C-terminal domain"/>
    <property type="match status" value="1"/>
</dbReference>
<evidence type="ECO:0000256" key="14">
    <source>
        <dbReference type="SAM" id="Phobius"/>
    </source>
</evidence>
<dbReference type="PROSITE" id="PS50885">
    <property type="entry name" value="HAMP"/>
    <property type="match status" value="1"/>
</dbReference>
<dbReference type="SUPFAM" id="SSF55874">
    <property type="entry name" value="ATPase domain of HSP90 chaperone/DNA topoisomerase II/histidine kinase"/>
    <property type="match status" value="1"/>
</dbReference>
<comment type="subcellular location">
    <subcellularLocation>
        <location evidence="2">Cell membrane</location>
        <topology evidence="2">Multi-pass membrane protein</topology>
    </subcellularLocation>
</comment>
<dbReference type="InterPro" id="IPR003594">
    <property type="entry name" value="HATPase_dom"/>
</dbReference>
<dbReference type="PROSITE" id="PS50109">
    <property type="entry name" value="HIS_KIN"/>
    <property type="match status" value="1"/>
</dbReference>
<evidence type="ECO:0000256" key="9">
    <source>
        <dbReference type="ARBA" id="ARBA00022777"/>
    </source>
</evidence>
<evidence type="ECO:0000256" key="10">
    <source>
        <dbReference type="ARBA" id="ARBA00022840"/>
    </source>
</evidence>
<sequence>MSIRTRLTLWYSGVLGVTLLVFGIVLYGFLYFQLFANQRSVMEDLVRQVNSQLSDSTFTINGETIVQIPQLSDFRSVGYFIQITTAGELYSKNFPSQQISREMRVRIAKNKPYVEFVYQGVPFYLYTQKTQLTDKYGQPVFLQIGVLVDDIRNLLRAVSYFLIAFSLLVILIAATLGWYLSRKALRPIEQVTEAAAQIQKGVDLNRRIGYEGPPDEIGRLTNTVNEMLSRIQGAYEELEETNRTQRRFVSDASHELRTPLTTIRGNVDLLEKMWKRTGGDSGFTEEEKKEMSLEAMQDIAGEAARMSRLVNDLLALARADAGVEMSKQIVELRPLVEEVIRKAGLLPKTVEWRTGNLSPLEGAFVNGSPDHLQQMLFIFIENAFKYTMEGYVLIDAIRTSEQIGIRISDTGMGMDSREIPHIFDRFYRADVSRGQTSGTGLGLSIAKWIIDEHRGSIEVTTREGEGSTFVVWLPLCFPPTLE</sequence>
<dbReference type="RefSeq" id="WP_315603963.1">
    <property type="nucleotide sequence ID" value="NZ_CP130318.1"/>
</dbReference>
<evidence type="ECO:0000256" key="8">
    <source>
        <dbReference type="ARBA" id="ARBA00022741"/>
    </source>
</evidence>
<evidence type="ECO:0000313" key="17">
    <source>
        <dbReference type="EMBL" id="WNQ10189.1"/>
    </source>
</evidence>
<evidence type="ECO:0000256" key="4">
    <source>
        <dbReference type="ARBA" id="ARBA00022475"/>
    </source>
</evidence>
<dbReference type="SUPFAM" id="SSF47384">
    <property type="entry name" value="Homodimeric domain of signal transducing histidine kinase"/>
    <property type="match status" value="1"/>
</dbReference>
<keyword evidence="18" id="KW-1185">Reference proteome</keyword>
<dbReference type="Pfam" id="PF00672">
    <property type="entry name" value="HAMP"/>
    <property type="match status" value="1"/>
</dbReference>
<dbReference type="AlphaFoldDB" id="A0AA96LBT0"/>
<dbReference type="Gene3D" id="6.10.340.10">
    <property type="match status" value="1"/>
</dbReference>
<feature type="transmembrane region" description="Helical" evidence="14">
    <location>
        <begin position="7"/>
        <end position="32"/>
    </location>
</feature>
<keyword evidence="8" id="KW-0547">Nucleotide-binding</keyword>
<evidence type="ECO:0000256" key="12">
    <source>
        <dbReference type="ARBA" id="ARBA00023012"/>
    </source>
</evidence>
<dbReference type="InterPro" id="IPR036097">
    <property type="entry name" value="HisK_dim/P_sf"/>
</dbReference>
<evidence type="ECO:0000259" key="16">
    <source>
        <dbReference type="PROSITE" id="PS50885"/>
    </source>
</evidence>
<keyword evidence="6" id="KW-0808">Transferase</keyword>
<keyword evidence="10" id="KW-0067">ATP-binding</keyword>
<evidence type="ECO:0000256" key="2">
    <source>
        <dbReference type="ARBA" id="ARBA00004651"/>
    </source>
</evidence>
<comment type="catalytic activity">
    <reaction evidence="1">
        <text>ATP + protein L-histidine = ADP + protein N-phospho-L-histidine.</text>
        <dbReference type="EC" id="2.7.13.3"/>
    </reaction>
</comment>
<dbReference type="GO" id="GO:0005524">
    <property type="term" value="F:ATP binding"/>
    <property type="evidence" value="ECO:0007669"/>
    <property type="project" value="UniProtKB-KW"/>
</dbReference>
<keyword evidence="12" id="KW-0902">Two-component regulatory system</keyword>
<dbReference type="InterPro" id="IPR003661">
    <property type="entry name" value="HisK_dim/P_dom"/>
</dbReference>
<dbReference type="EMBL" id="CP130318">
    <property type="protein sequence ID" value="WNQ10189.1"/>
    <property type="molecule type" value="Genomic_DNA"/>
</dbReference>
<keyword evidence="13 14" id="KW-0472">Membrane</keyword>
<dbReference type="InterPro" id="IPR036890">
    <property type="entry name" value="HATPase_C_sf"/>
</dbReference>
<evidence type="ECO:0000256" key="3">
    <source>
        <dbReference type="ARBA" id="ARBA00012438"/>
    </source>
</evidence>
<dbReference type="CDD" id="cd00082">
    <property type="entry name" value="HisKA"/>
    <property type="match status" value="1"/>
</dbReference>
<dbReference type="Proteomes" id="UP001305702">
    <property type="component" value="Chromosome"/>
</dbReference>
<dbReference type="CDD" id="cd06225">
    <property type="entry name" value="HAMP"/>
    <property type="match status" value="1"/>
</dbReference>
<dbReference type="Gene3D" id="1.10.287.130">
    <property type="match status" value="1"/>
</dbReference>
<dbReference type="InterPro" id="IPR004358">
    <property type="entry name" value="Sig_transdc_His_kin-like_C"/>
</dbReference>
<feature type="transmembrane region" description="Helical" evidence="14">
    <location>
        <begin position="157"/>
        <end position="180"/>
    </location>
</feature>
<keyword evidence="7 14" id="KW-0812">Transmembrane</keyword>
<dbReference type="SMART" id="SM00388">
    <property type="entry name" value="HisKA"/>
    <property type="match status" value="1"/>
</dbReference>
<dbReference type="KEGG" id="paun:MJA45_21575"/>
<evidence type="ECO:0000256" key="1">
    <source>
        <dbReference type="ARBA" id="ARBA00000085"/>
    </source>
</evidence>
<dbReference type="EC" id="2.7.13.3" evidence="3"/>
<dbReference type="FunFam" id="1.10.287.130:FF:000001">
    <property type="entry name" value="Two-component sensor histidine kinase"/>
    <property type="match status" value="1"/>
</dbReference>
<keyword evidence="4" id="KW-1003">Cell membrane</keyword>
<dbReference type="InterPro" id="IPR050428">
    <property type="entry name" value="TCS_sensor_his_kinase"/>
</dbReference>
<keyword evidence="5" id="KW-0597">Phosphoprotein</keyword>
<evidence type="ECO:0000256" key="5">
    <source>
        <dbReference type="ARBA" id="ARBA00022553"/>
    </source>
</evidence>
<feature type="domain" description="HAMP" evidence="16">
    <location>
        <begin position="182"/>
        <end position="236"/>
    </location>
</feature>
<dbReference type="SUPFAM" id="SSF158472">
    <property type="entry name" value="HAMP domain-like"/>
    <property type="match status" value="1"/>
</dbReference>
<dbReference type="SMART" id="SM00304">
    <property type="entry name" value="HAMP"/>
    <property type="match status" value="1"/>
</dbReference>
<feature type="domain" description="Histidine kinase" evidence="15">
    <location>
        <begin position="251"/>
        <end position="477"/>
    </location>
</feature>
<dbReference type="Pfam" id="PF00512">
    <property type="entry name" value="HisKA"/>
    <property type="match status" value="1"/>
</dbReference>
<evidence type="ECO:0000313" key="18">
    <source>
        <dbReference type="Proteomes" id="UP001305702"/>
    </source>
</evidence>
<evidence type="ECO:0000256" key="13">
    <source>
        <dbReference type="ARBA" id="ARBA00023136"/>
    </source>
</evidence>
<name>A0AA96LBT0_9BACL</name>
<evidence type="ECO:0000256" key="7">
    <source>
        <dbReference type="ARBA" id="ARBA00022692"/>
    </source>
</evidence>